<feature type="signal peptide" evidence="1">
    <location>
        <begin position="1"/>
        <end position="23"/>
    </location>
</feature>
<gene>
    <name evidence="2" type="ORF">CALCODRAFT_37626</name>
</gene>
<feature type="chain" id="PRO_5007856904" evidence="1">
    <location>
        <begin position="24"/>
        <end position="95"/>
    </location>
</feature>
<name>A0A165DXT3_9BASI</name>
<organism evidence="2 3">
    <name type="scientific">Calocera cornea HHB12733</name>
    <dbReference type="NCBI Taxonomy" id="1353952"/>
    <lineage>
        <taxon>Eukaryota</taxon>
        <taxon>Fungi</taxon>
        <taxon>Dikarya</taxon>
        <taxon>Basidiomycota</taxon>
        <taxon>Agaricomycotina</taxon>
        <taxon>Dacrymycetes</taxon>
        <taxon>Dacrymycetales</taxon>
        <taxon>Dacrymycetaceae</taxon>
        <taxon>Calocera</taxon>
    </lineage>
</organism>
<keyword evidence="1" id="KW-0732">Signal</keyword>
<protein>
    <submittedName>
        <fullName evidence="2">Uncharacterized protein</fullName>
    </submittedName>
</protein>
<keyword evidence="3" id="KW-1185">Reference proteome</keyword>
<dbReference type="EMBL" id="KV424029">
    <property type="protein sequence ID" value="KZT53760.1"/>
    <property type="molecule type" value="Genomic_DNA"/>
</dbReference>
<evidence type="ECO:0000313" key="2">
    <source>
        <dbReference type="EMBL" id="KZT53760.1"/>
    </source>
</evidence>
<sequence>MWAAAWELADFLFSGFLLWTLLALREPGGLPIYKSAESHASPQSLQALGKWDMTRGRLAIACPPVLGYIGWELVNCRDGRDCRSTLSTASSLTFI</sequence>
<evidence type="ECO:0000256" key="1">
    <source>
        <dbReference type="SAM" id="SignalP"/>
    </source>
</evidence>
<dbReference type="AlphaFoldDB" id="A0A165DXT3"/>
<proteinExistence type="predicted"/>
<dbReference type="Proteomes" id="UP000076842">
    <property type="component" value="Unassembled WGS sequence"/>
</dbReference>
<accession>A0A165DXT3</accession>
<reference evidence="2 3" key="1">
    <citation type="journal article" date="2016" name="Mol. Biol. Evol.">
        <title>Comparative Genomics of Early-Diverging Mushroom-Forming Fungi Provides Insights into the Origins of Lignocellulose Decay Capabilities.</title>
        <authorList>
            <person name="Nagy L.G."/>
            <person name="Riley R."/>
            <person name="Tritt A."/>
            <person name="Adam C."/>
            <person name="Daum C."/>
            <person name="Floudas D."/>
            <person name="Sun H."/>
            <person name="Yadav J.S."/>
            <person name="Pangilinan J."/>
            <person name="Larsson K.H."/>
            <person name="Matsuura K."/>
            <person name="Barry K."/>
            <person name="Labutti K."/>
            <person name="Kuo R."/>
            <person name="Ohm R.A."/>
            <person name="Bhattacharya S.S."/>
            <person name="Shirouzu T."/>
            <person name="Yoshinaga Y."/>
            <person name="Martin F.M."/>
            <person name="Grigoriev I.V."/>
            <person name="Hibbett D.S."/>
        </authorList>
    </citation>
    <scope>NUCLEOTIDE SEQUENCE [LARGE SCALE GENOMIC DNA]</scope>
    <source>
        <strain evidence="2 3">HHB12733</strain>
    </source>
</reference>
<dbReference type="InParanoid" id="A0A165DXT3"/>
<evidence type="ECO:0000313" key="3">
    <source>
        <dbReference type="Proteomes" id="UP000076842"/>
    </source>
</evidence>